<dbReference type="Gene3D" id="2.120.10.80">
    <property type="entry name" value="Kelch-type beta propeller"/>
    <property type="match status" value="1"/>
</dbReference>
<accession>A0A9K3GN62</accession>
<proteinExistence type="predicted"/>
<comment type="caution">
    <text evidence="1">The sequence shown here is derived from an EMBL/GenBank/DDBJ whole genome shotgun (WGS) entry which is preliminary data.</text>
</comment>
<dbReference type="EMBL" id="BDIP01004092">
    <property type="protein sequence ID" value="GIQ88470.1"/>
    <property type="molecule type" value="Genomic_DNA"/>
</dbReference>
<protein>
    <recommendedName>
        <fullName evidence="3">Kelch-type beta propeller</fullName>
    </recommendedName>
</protein>
<evidence type="ECO:0000313" key="1">
    <source>
        <dbReference type="EMBL" id="GIQ88470.1"/>
    </source>
</evidence>
<keyword evidence="2" id="KW-1185">Reference proteome</keyword>
<evidence type="ECO:0008006" key="3">
    <source>
        <dbReference type="Google" id="ProtNLM"/>
    </source>
</evidence>
<dbReference type="InterPro" id="IPR011043">
    <property type="entry name" value="Gal_Oxase/kelch_b-propeller"/>
</dbReference>
<sequence length="425" mass="48826">MPWVASDVSYTPDVSYASDVSYAPDVDDVDNEDPVLEVGLDGTVCDTRPYDVQALIEPFLLHAKGKEAVSMRECVSIAPNRELAIYSDHALLLARDPVTHTLRCEERVSLPKPLRPMNRYSEENSMFLYVGGYVVAVPTPFRCVLFLLDLASMEWETVAPKHPCVCQGVSRTEGLTRDTDTCICETPSNVWPCSRRNMGCAVVEDQIVIFGGTETREALDARDPMRKGSEVFADTWGFDTDTRVWTQLQDMVVEDDEDDKRREYYPRNYVSMGDSLSLFENSTEDRVLRFTLHNGWEIQEYLCRLYTTMCVMKPYGRQIVVLNGCKYTVQTLDTVSGELVERGIYLRTGQDTVDVDRGQDNCIQRLACPPRSVFYEPSWRYPHYSMGWCKNGKQICMTTTQYAAYCREMEREWMEYISMYNTYNE</sequence>
<dbReference type="SUPFAM" id="SSF50965">
    <property type="entry name" value="Galactose oxidase, central domain"/>
    <property type="match status" value="1"/>
</dbReference>
<dbReference type="AlphaFoldDB" id="A0A9K3GN62"/>
<name>A0A9K3GN62_9EUKA</name>
<gene>
    <name evidence="1" type="ORF">KIPB_010721</name>
</gene>
<dbReference type="OrthoDB" id="45365at2759"/>
<dbReference type="InterPro" id="IPR015915">
    <property type="entry name" value="Kelch-typ_b-propeller"/>
</dbReference>
<dbReference type="Proteomes" id="UP000265618">
    <property type="component" value="Unassembled WGS sequence"/>
</dbReference>
<organism evidence="1 2">
    <name type="scientific">Kipferlia bialata</name>
    <dbReference type="NCBI Taxonomy" id="797122"/>
    <lineage>
        <taxon>Eukaryota</taxon>
        <taxon>Metamonada</taxon>
        <taxon>Carpediemonas-like organisms</taxon>
        <taxon>Kipferlia</taxon>
    </lineage>
</organism>
<reference evidence="1 2" key="1">
    <citation type="journal article" date="2018" name="PLoS ONE">
        <title>The draft genome of Kipferlia bialata reveals reductive genome evolution in fornicate parasites.</title>
        <authorList>
            <person name="Tanifuji G."/>
            <person name="Takabayashi S."/>
            <person name="Kume K."/>
            <person name="Takagi M."/>
            <person name="Nakayama T."/>
            <person name="Kamikawa R."/>
            <person name="Inagaki Y."/>
            <person name="Hashimoto T."/>
        </authorList>
    </citation>
    <scope>NUCLEOTIDE SEQUENCE [LARGE SCALE GENOMIC DNA]</scope>
    <source>
        <strain evidence="1">NY0173</strain>
    </source>
</reference>
<evidence type="ECO:0000313" key="2">
    <source>
        <dbReference type="Proteomes" id="UP000265618"/>
    </source>
</evidence>